<sequence>IEMLEIYNAGDEVEESRNMHFLDESRNPEYPDDVLVYPVKDGNNPEGCWVRIEGLAEDHIFGTLLNEPEQDFGCHEGDKIPFYVKHN</sequence>
<organism evidence="1 2">
    <name type="scientific">Streptococcus anginosus</name>
    <dbReference type="NCBI Taxonomy" id="1328"/>
    <lineage>
        <taxon>Bacteria</taxon>
        <taxon>Bacillati</taxon>
        <taxon>Bacillota</taxon>
        <taxon>Bacilli</taxon>
        <taxon>Lactobacillales</taxon>
        <taxon>Streptococcaceae</taxon>
        <taxon>Streptococcus</taxon>
        <taxon>Streptococcus anginosus group</taxon>
    </lineage>
</organism>
<evidence type="ECO:0000313" key="2">
    <source>
        <dbReference type="Proteomes" id="UP001208853"/>
    </source>
</evidence>
<evidence type="ECO:0000313" key="1">
    <source>
        <dbReference type="EMBL" id="MCW1073651.1"/>
    </source>
</evidence>
<feature type="non-terminal residue" evidence="1">
    <location>
        <position position="87"/>
    </location>
</feature>
<comment type="caution">
    <text evidence="1">The sequence shown here is derived from an EMBL/GenBank/DDBJ whole genome shotgun (WGS) entry which is preliminary data.</text>
</comment>
<gene>
    <name evidence="1" type="ORF">OJ930_11785</name>
</gene>
<accession>A0AAW5TP61</accession>
<name>A0AAW5TP61_STRAP</name>
<dbReference type="AlphaFoldDB" id="A0AAW5TP61"/>
<dbReference type="EMBL" id="JAPAIK010000415">
    <property type="protein sequence ID" value="MCW1073651.1"/>
    <property type="molecule type" value="Genomic_DNA"/>
</dbReference>
<protein>
    <submittedName>
        <fullName evidence="1">SseB family protein</fullName>
    </submittedName>
</protein>
<proteinExistence type="predicted"/>
<reference evidence="1" key="1">
    <citation type="submission" date="2022-10" db="EMBL/GenBank/DDBJ databases">
        <title>Comparative genomic study of S. anginosus.</title>
        <authorList>
            <person name="Prasad A."/>
            <person name="Ene A."/>
            <person name="Jablonska S."/>
            <person name="Du J."/>
            <person name="Wolfe A.J."/>
            <person name="Putonti C."/>
        </authorList>
    </citation>
    <scope>NUCLEOTIDE SEQUENCE</scope>
    <source>
        <strain evidence="1">UMB6888</strain>
    </source>
</reference>
<feature type="non-terminal residue" evidence="1">
    <location>
        <position position="1"/>
    </location>
</feature>
<dbReference type="Proteomes" id="UP001208853">
    <property type="component" value="Unassembled WGS sequence"/>
</dbReference>